<proteinExistence type="predicted"/>
<reference evidence="3" key="1">
    <citation type="submission" date="2016-06" db="UniProtKB">
        <authorList>
            <consortium name="WormBaseParasite"/>
        </authorList>
    </citation>
    <scope>IDENTIFICATION</scope>
</reference>
<evidence type="ECO:0000313" key="3">
    <source>
        <dbReference type="WBParaSite" id="ECPE_0001215701-mRNA-1"/>
    </source>
</evidence>
<sequence>MENIQRRSEHDVPLEQYCLFVHGGMDTEGQMFSDAWLIVLGEKIPTNNVSGRLTWRLIESSSRLPLGE</sequence>
<organism evidence="3">
    <name type="scientific">Echinostoma caproni</name>
    <dbReference type="NCBI Taxonomy" id="27848"/>
    <lineage>
        <taxon>Eukaryota</taxon>
        <taxon>Metazoa</taxon>
        <taxon>Spiralia</taxon>
        <taxon>Lophotrochozoa</taxon>
        <taxon>Platyhelminthes</taxon>
        <taxon>Trematoda</taxon>
        <taxon>Digenea</taxon>
        <taxon>Plagiorchiida</taxon>
        <taxon>Echinostomata</taxon>
        <taxon>Echinostomatoidea</taxon>
        <taxon>Echinostomatidae</taxon>
        <taxon>Echinostoma</taxon>
    </lineage>
</organism>
<name>A0A183AYT6_9TREM</name>
<reference evidence="1 2" key="2">
    <citation type="submission" date="2018-11" db="EMBL/GenBank/DDBJ databases">
        <authorList>
            <consortium name="Pathogen Informatics"/>
        </authorList>
    </citation>
    <scope>NUCLEOTIDE SEQUENCE [LARGE SCALE GENOMIC DNA]</scope>
    <source>
        <strain evidence="1 2">Egypt</strain>
    </source>
</reference>
<evidence type="ECO:0000313" key="2">
    <source>
        <dbReference type="Proteomes" id="UP000272942"/>
    </source>
</evidence>
<dbReference type="Proteomes" id="UP000272942">
    <property type="component" value="Unassembled WGS sequence"/>
</dbReference>
<dbReference type="AlphaFoldDB" id="A0A183AYT6"/>
<protein>
    <submittedName>
        <fullName evidence="3">Hydrolase</fullName>
    </submittedName>
</protein>
<dbReference type="WBParaSite" id="ECPE_0001215701-mRNA-1">
    <property type="protein sequence ID" value="ECPE_0001215701-mRNA-1"/>
    <property type="gene ID" value="ECPE_0001215701"/>
</dbReference>
<gene>
    <name evidence="1" type="ORF">ECPE_LOCUS12121</name>
</gene>
<evidence type="ECO:0000313" key="1">
    <source>
        <dbReference type="EMBL" id="VDP89365.1"/>
    </source>
</evidence>
<dbReference type="OrthoDB" id="10251809at2759"/>
<dbReference type="EMBL" id="UZAN01052197">
    <property type="protein sequence ID" value="VDP89365.1"/>
    <property type="molecule type" value="Genomic_DNA"/>
</dbReference>
<keyword evidence="2" id="KW-1185">Reference proteome</keyword>
<accession>A0A183AYT6</accession>